<evidence type="ECO:0000313" key="2">
    <source>
        <dbReference type="Proteomes" id="UP000220828"/>
    </source>
</evidence>
<dbReference type="Proteomes" id="UP000220828">
    <property type="component" value="Unassembled WGS sequence"/>
</dbReference>
<accession>A0A2H3KLD6</accession>
<dbReference type="EMBL" id="PCMW01000015">
    <property type="protein sequence ID" value="PDS26407.1"/>
    <property type="molecule type" value="Genomic_DNA"/>
</dbReference>
<gene>
    <name evidence="1" type="ORF">B0A77_02520</name>
</gene>
<dbReference type="RefSeq" id="WP_097553443.1">
    <property type="nucleotide sequence ID" value="NZ_PCMW01000015.1"/>
</dbReference>
<reference evidence="1 2" key="1">
    <citation type="submission" date="2017-09" db="EMBL/GenBank/DDBJ databases">
        <title>Whole genomes of Flavobacteriaceae.</title>
        <authorList>
            <person name="Stine C."/>
            <person name="Li C."/>
            <person name="Tadesse D."/>
        </authorList>
    </citation>
    <scope>NUCLEOTIDE SEQUENCE [LARGE SCALE GENOMIC DNA]</scope>
    <source>
        <strain evidence="1 2">ATCC 35036</strain>
    </source>
</reference>
<evidence type="ECO:0000313" key="1">
    <source>
        <dbReference type="EMBL" id="PDS26407.1"/>
    </source>
</evidence>
<proteinExistence type="predicted"/>
<comment type="caution">
    <text evidence="1">The sequence shown here is derived from an EMBL/GenBank/DDBJ whole genome shotgun (WGS) entry which is preliminary data.</text>
</comment>
<sequence length="239" mass="26379">MASTSELGHNKNVANLASGILILEEMGTLYNPTNANILLSNLNPIKTELNGTIAVLNEKKPIYKNAVAHREIIIAPLSKKTTQSLNYFKSLSVSATDKENVANQVKKIRGDKSPKKVNPESTETHAISTSQMSYDSRIANLNTYINQLASHPEYVPNETEIQIPSLQAYHQELVTSSSLVNAAGNALITARTNRNNVLYYNPNNVIKLMQEVKAYLKSLGDAGLPYYKAFVKLKFSNIN</sequence>
<protein>
    <submittedName>
        <fullName evidence="1">Uncharacterized protein</fullName>
    </submittedName>
</protein>
<dbReference type="AlphaFoldDB" id="A0A2H3KLD6"/>
<dbReference type="OrthoDB" id="749061at2"/>
<name>A0A2H3KLD6_9FLAO</name>
<organism evidence="1 2">
    <name type="scientific">Flavobacterium branchiophilum</name>
    <dbReference type="NCBI Taxonomy" id="55197"/>
    <lineage>
        <taxon>Bacteria</taxon>
        <taxon>Pseudomonadati</taxon>
        <taxon>Bacteroidota</taxon>
        <taxon>Flavobacteriia</taxon>
        <taxon>Flavobacteriales</taxon>
        <taxon>Flavobacteriaceae</taxon>
        <taxon>Flavobacterium</taxon>
    </lineage>
</organism>